<sequence>MVLCDRVTTFTVTAQRVPSRLSFARAACDRAMDSRWNAMDSPRRTATRNYMKSVNLNNLPSTSLPINLPLSSHMIQHSLLTMELLSTTITPPSHPSQQY</sequence>
<keyword evidence="2" id="KW-1185">Reference proteome</keyword>
<proteinExistence type="predicted"/>
<dbReference type="AlphaFoldDB" id="A0A5B7IB75"/>
<evidence type="ECO:0000313" key="1">
    <source>
        <dbReference type="EMBL" id="MPC78138.1"/>
    </source>
</evidence>
<dbReference type="EMBL" id="VSRR010047679">
    <property type="protein sequence ID" value="MPC78138.1"/>
    <property type="molecule type" value="Genomic_DNA"/>
</dbReference>
<protein>
    <submittedName>
        <fullName evidence="1">Uncharacterized protein</fullName>
    </submittedName>
</protein>
<organism evidence="1 2">
    <name type="scientific">Portunus trituberculatus</name>
    <name type="common">Swimming crab</name>
    <name type="synonym">Neptunus trituberculatus</name>
    <dbReference type="NCBI Taxonomy" id="210409"/>
    <lineage>
        <taxon>Eukaryota</taxon>
        <taxon>Metazoa</taxon>
        <taxon>Ecdysozoa</taxon>
        <taxon>Arthropoda</taxon>
        <taxon>Crustacea</taxon>
        <taxon>Multicrustacea</taxon>
        <taxon>Malacostraca</taxon>
        <taxon>Eumalacostraca</taxon>
        <taxon>Eucarida</taxon>
        <taxon>Decapoda</taxon>
        <taxon>Pleocyemata</taxon>
        <taxon>Brachyura</taxon>
        <taxon>Eubrachyura</taxon>
        <taxon>Portunoidea</taxon>
        <taxon>Portunidae</taxon>
        <taxon>Portuninae</taxon>
        <taxon>Portunus</taxon>
    </lineage>
</organism>
<name>A0A5B7IB75_PORTR</name>
<comment type="caution">
    <text evidence="1">The sequence shown here is derived from an EMBL/GenBank/DDBJ whole genome shotgun (WGS) entry which is preliminary data.</text>
</comment>
<evidence type="ECO:0000313" key="2">
    <source>
        <dbReference type="Proteomes" id="UP000324222"/>
    </source>
</evidence>
<gene>
    <name evidence="1" type="ORF">E2C01_072618</name>
</gene>
<dbReference type="Proteomes" id="UP000324222">
    <property type="component" value="Unassembled WGS sequence"/>
</dbReference>
<accession>A0A5B7IB75</accession>
<reference evidence="1 2" key="1">
    <citation type="submission" date="2019-05" db="EMBL/GenBank/DDBJ databases">
        <title>Another draft genome of Portunus trituberculatus and its Hox gene families provides insights of decapod evolution.</title>
        <authorList>
            <person name="Jeong J.-H."/>
            <person name="Song I."/>
            <person name="Kim S."/>
            <person name="Choi T."/>
            <person name="Kim D."/>
            <person name="Ryu S."/>
            <person name="Kim W."/>
        </authorList>
    </citation>
    <scope>NUCLEOTIDE SEQUENCE [LARGE SCALE GENOMIC DNA]</scope>
    <source>
        <tissue evidence="1">Muscle</tissue>
    </source>
</reference>